<dbReference type="KEGG" id="cmv:CMUST_10435"/>
<keyword evidence="3" id="KW-0378">Hydrolase</keyword>
<evidence type="ECO:0000313" key="4">
    <source>
        <dbReference type="Proteomes" id="UP000035199"/>
    </source>
</evidence>
<dbReference type="GO" id="GO:0003887">
    <property type="term" value="F:DNA-directed DNA polymerase activity"/>
    <property type="evidence" value="ECO:0007669"/>
    <property type="project" value="UniProtKB-EC"/>
</dbReference>
<dbReference type="AlphaFoldDB" id="A0A0G3H3J5"/>
<evidence type="ECO:0000313" key="3">
    <source>
        <dbReference type="EMBL" id="AKK06403.1"/>
    </source>
</evidence>
<dbReference type="SUPFAM" id="SSF53098">
    <property type="entry name" value="Ribonuclease H-like"/>
    <property type="match status" value="1"/>
</dbReference>
<dbReference type="InterPro" id="IPR036397">
    <property type="entry name" value="RNaseH_sf"/>
</dbReference>
<organism evidence="3 4">
    <name type="scientific">Corynebacterium mustelae</name>
    <dbReference type="NCBI Taxonomy" id="571915"/>
    <lineage>
        <taxon>Bacteria</taxon>
        <taxon>Bacillati</taxon>
        <taxon>Actinomycetota</taxon>
        <taxon>Actinomycetes</taxon>
        <taxon>Mycobacteriales</taxon>
        <taxon>Corynebacteriaceae</taxon>
        <taxon>Corynebacterium</taxon>
    </lineage>
</organism>
<keyword evidence="4" id="KW-1185">Reference proteome</keyword>
<reference evidence="3 4" key="1">
    <citation type="journal article" date="2015" name="Genome Announc.">
        <title>Complete Genome Sequence of the Type Strain Corynebacterium mustelae DSM 45274, Isolated from Various Tissues of a Male Ferret with Lethal Sepsis.</title>
        <authorList>
            <person name="Ruckert C."/>
            <person name="Eimer J."/>
            <person name="Winkler A."/>
            <person name="Tauch A."/>
        </authorList>
    </citation>
    <scope>NUCLEOTIDE SEQUENCE [LARGE SCALE GENOMIC DNA]</scope>
    <source>
        <strain evidence="3 4">DSM 45274</strain>
    </source>
</reference>
<protein>
    <submittedName>
        <fullName evidence="3">DNA polymerase III epsilon subunit-like 3'-5' exonuclease</fullName>
        <ecNumber evidence="3">2.7.7.7</ecNumber>
    </submittedName>
</protein>
<dbReference type="SUPFAM" id="SSF52113">
    <property type="entry name" value="BRCT domain"/>
    <property type="match status" value="1"/>
</dbReference>
<dbReference type="Gene3D" id="3.30.420.10">
    <property type="entry name" value="Ribonuclease H-like superfamily/Ribonuclease H"/>
    <property type="match status" value="1"/>
</dbReference>
<evidence type="ECO:0000259" key="2">
    <source>
        <dbReference type="SMART" id="SM00479"/>
    </source>
</evidence>
<feature type="compositionally biased region" description="Polar residues" evidence="1">
    <location>
        <begin position="306"/>
        <end position="319"/>
    </location>
</feature>
<evidence type="ECO:0000256" key="1">
    <source>
        <dbReference type="SAM" id="MobiDB-lite"/>
    </source>
</evidence>
<reference evidence="4" key="2">
    <citation type="submission" date="2015-05" db="EMBL/GenBank/DDBJ databases">
        <title>Complete genome sequence of Corynebacterium mustelae DSM 45274, isolated from various tissues of a male ferret with lethal sepsis.</title>
        <authorList>
            <person name="Ruckert C."/>
            <person name="Albersmeier A."/>
            <person name="Winkler A."/>
            <person name="Tauch A."/>
        </authorList>
    </citation>
    <scope>NUCLEOTIDE SEQUENCE [LARGE SCALE GENOMIC DNA]</scope>
    <source>
        <strain evidence="4">DSM 45274</strain>
    </source>
</reference>
<feature type="domain" description="Exonuclease" evidence="2">
    <location>
        <begin position="100"/>
        <end position="267"/>
    </location>
</feature>
<dbReference type="RefSeq" id="WP_047262436.1">
    <property type="nucleotide sequence ID" value="NZ_CP011542.1"/>
</dbReference>
<keyword evidence="3" id="KW-0540">Nuclease</keyword>
<dbReference type="OrthoDB" id="9803913at2"/>
<dbReference type="Proteomes" id="UP000035199">
    <property type="component" value="Chromosome"/>
</dbReference>
<name>A0A0G3H3J5_9CORY</name>
<dbReference type="GO" id="GO:0003676">
    <property type="term" value="F:nucleic acid binding"/>
    <property type="evidence" value="ECO:0007669"/>
    <property type="project" value="InterPro"/>
</dbReference>
<dbReference type="GO" id="GO:0008408">
    <property type="term" value="F:3'-5' exonuclease activity"/>
    <property type="evidence" value="ECO:0007669"/>
    <property type="project" value="TreeGrafter"/>
</dbReference>
<dbReference type="PATRIC" id="fig|571915.4.peg.2221"/>
<sequence>MTTIAAYGATLHVTNNGIRLTPSLLAAALGADDRTFNLSESTTVDTQVAPTSYSLGWVQLSGIPELFRFSPGAAQDQEAFVAAVAAAARGEAGGAVPGLNFVGIDVETANADWGSICQIGLVEVIDGAIGKTQCWLCQPPTSLSDFDPANIAIHGIRPEDVADAPPFAEVMAEVVAAVGDVPLVAHNAQFDFTAFSRACAAAKVPTPEWDFACSLAASRAAKLGVVSHRLPVVAKFLDVSLRQHHDAAADAEACAGILVNLALRAGYSGSLKDVFSSFGFSMGNLNDKRVYPVLNNPPSTRRADTDNSAPAESTPQRRSAPQPRWAKAATPEVIPEANKDADPNHPLFGHNVTLTGDFEPFDKGLLWEKMADAGATIGKNVTKKTTMLVMGPWDSVTSKQKRAEELIDKGQDIVMWQSAQLFDALGLSVEDEGDDQPPF</sequence>
<dbReference type="EC" id="2.7.7.7" evidence="3"/>
<accession>A0A0G3H3J5</accession>
<keyword evidence="3" id="KW-0548">Nucleotidyltransferase</keyword>
<dbReference type="SMART" id="SM00479">
    <property type="entry name" value="EXOIII"/>
    <property type="match status" value="1"/>
</dbReference>
<dbReference type="CDD" id="cd06130">
    <property type="entry name" value="DNA_pol_III_epsilon_like"/>
    <property type="match status" value="1"/>
</dbReference>
<keyword evidence="3" id="KW-0808">Transferase</keyword>
<keyword evidence="3" id="KW-0269">Exonuclease</keyword>
<dbReference type="PANTHER" id="PTHR30231">
    <property type="entry name" value="DNA POLYMERASE III SUBUNIT EPSILON"/>
    <property type="match status" value="1"/>
</dbReference>
<proteinExistence type="predicted"/>
<feature type="region of interest" description="Disordered" evidence="1">
    <location>
        <begin position="291"/>
        <end position="329"/>
    </location>
</feature>
<dbReference type="InterPro" id="IPR036420">
    <property type="entry name" value="BRCT_dom_sf"/>
</dbReference>
<dbReference type="STRING" id="571915.CMUST_10435"/>
<dbReference type="GO" id="GO:0005829">
    <property type="term" value="C:cytosol"/>
    <property type="evidence" value="ECO:0007669"/>
    <property type="project" value="TreeGrafter"/>
</dbReference>
<dbReference type="PANTHER" id="PTHR30231:SF42">
    <property type="entry name" value="EXONUCLEASE"/>
    <property type="match status" value="1"/>
</dbReference>
<dbReference type="InterPro" id="IPR012337">
    <property type="entry name" value="RNaseH-like_sf"/>
</dbReference>
<gene>
    <name evidence="3" type="ORF">CMUST_10435</name>
</gene>
<dbReference type="CDD" id="cd17748">
    <property type="entry name" value="BRCT_DNA_ligase_like"/>
    <property type="match status" value="1"/>
</dbReference>
<dbReference type="Gene3D" id="3.40.50.10190">
    <property type="entry name" value="BRCT domain"/>
    <property type="match status" value="1"/>
</dbReference>
<dbReference type="EMBL" id="CP011542">
    <property type="protein sequence ID" value="AKK06403.1"/>
    <property type="molecule type" value="Genomic_DNA"/>
</dbReference>
<dbReference type="InterPro" id="IPR013520">
    <property type="entry name" value="Ribonucl_H"/>
</dbReference>
<dbReference type="Pfam" id="PF00929">
    <property type="entry name" value="RNase_T"/>
    <property type="match status" value="1"/>
</dbReference>